<dbReference type="GeneID" id="5143513"/>
<proteinExistence type="predicted"/>
<dbReference type="EC" id="6.3.2.-" evidence="9"/>
<dbReference type="PANTHER" id="PTHR47917">
    <property type="match status" value="1"/>
</dbReference>
<dbReference type="Pfam" id="PF01996">
    <property type="entry name" value="F420_ligase"/>
    <property type="match status" value="1"/>
</dbReference>
<evidence type="ECO:0000256" key="1">
    <source>
        <dbReference type="ARBA" id="ARBA00022598"/>
    </source>
</evidence>
<evidence type="ECO:0000256" key="4">
    <source>
        <dbReference type="ARBA" id="ARBA00022842"/>
    </source>
</evidence>
<evidence type="ECO:0000313" key="9">
    <source>
        <dbReference type="EMBL" id="CAJ38092.1"/>
    </source>
</evidence>
<dbReference type="NCBIfam" id="TIGR01916">
    <property type="entry name" value="F420_cofE"/>
    <property type="match status" value="1"/>
</dbReference>
<keyword evidence="7" id="KW-0464">Manganese</keyword>
<keyword evidence="3" id="KW-0547">Nucleotide-binding</keyword>
<keyword evidence="6" id="KW-0342">GTP-binding</keyword>
<dbReference type="OrthoDB" id="11383at2157"/>
<dbReference type="InterPro" id="IPR008225">
    <property type="entry name" value="F420-0_g-glutamyl_ligase"/>
</dbReference>
<protein>
    <submittedName>
        <fullName evidence="9">Coenzyme F420-0:gamma-glutamyl ligase</fullName>
        <ecNumber evidence="9">6.3.2.-</ecNumber>
    </submittedName>
</protein>
<dbReference type="PANTHER" id="PTHR47917:SF1">
    <property type="entry name" value="COENZYME F420:L-GLUTAMATE LIGASE"/>
    <property type="match status" value="1"/>
</dbReference>
<evidence type="ECO:0000313" key="10">
    <source>
        <dbReference type="Proteomes" id="UP000000663"/>
    </source>
</evidence>
<reference evidence="9 10" key="1">
    <citation type="journal article" date="2006" name="Science">
        <title>Genome of rice cluster I archaea -- the key methane producers in the rice rhizosphere.</title>
        <authorList>
            <person name="Erkel C."/>
            <person name="Kube M."/>
            <person name="Reinhardt R."/>
            <person name="Liesack W."/>
        </authorList>
    </citation>
    <scope>NUCLEOTIDE SEQUENCE [LARGE SCALE GENOMIC DNA]</scope>
    <source>
        <strain evidence="10">DSM 22066 / NBRC 105507 / MRE50</strain>
    </source>
</reference>
<dbReference type="SUPFAM" id="SSF144010">
    <property type="entry name" value="CofE-like"/>
    <property type="match status" value="1"/>
</dbReference>
<keyword evidence="10" id="KW-1185">Reference proteome</keyword>
<dbReference type="GO" id="GO:0052618">
    <property type="term" value="F:coenzyme F420-0:L-glutamate ligase activity"/>
    <property type="evidence" value="ECO:0007669"/>
    <property type="project" value="TreeGrafter"/>
</dbReference>
<evidence type="ECO:0000259" key="8">
    <source>
        <dbReference type="Pfam" id="PF01996"/>
    </source>
</evidence>
<sequence length="268" mass="29613">MKISAFTVEDVPMIQKGDDLAKIVADRACLENDDIVVFASTIVSKAEGRRFLLDAIEPTAEARELALLNKEDPKFIQYVLDNSTRVLLKHPLLVQTIYGNVCINAGIDRSNTESGYILLLPEDSDRSAREIRDRLKELTGKTVAVVITDTNGRSFREGQIGVAVGCAGIAAVHDRRGDVDLFGHELKITIQGITDEVASCANMIMGEANEGTPIAIIRGYRYVKDDRGIKVCYRSDETDLVKQALYEKLDREASSVHRENSKKIKSEG</sequence>
<dbReference type="Gene3D" id="3.90.1660.10">
    <property type="entry name" value="CofE-like domain"/>
    <property type="match status" value="1"/>
</dbReference>
<dbReference type="EMBL" id="AM114193">
    <property type="protein sequence ID" value="CAJ38092.1"/>
    <property type="molecule type" value="Genomic_DNA"/>
</dbReference>
<dbReference type="PATRIC" id="fig|351160.9.peg.181"/>
<dbReference type="GO" id="GO:0046872">
    <property type="term" value="F:metal ion binding"/>
    <property type="evidence" value="ECO:0007669"/>
    <property type="project" value="UniProtKB-KW"/>
</dbReference>
<evidence type="ECO:0000256" key="2">
    <source>
        <dbReference type="ARBA" id="ARBA00022723"/>
    </source>
</evidence>
<dbReference type="Proteomes" id="UP000000663">
    <property type="component" value="Chromosome"/>
</dbReference>
<dbReference type="eggNOG" id="arCOG02714">
    <property type="taxonomic scope" value="Archaea"/>
</dbReference>
<keyword evidence="1 9" id="KW-0436">Ligase</keyword>
<keyword evidence="2" id="KW-0479">Metal-binding</keyword>
<accession>Q0W0K1</accession>
<keyword evidence="4" id="KW-0460">Magnesium</keyword>
<dbReference type="InterPro" id="IPR002847">
    <property type="entry name" value="F420-0_gamma-glut_ligase-dom"/>
</dbReference>
<dbReference type="KEGG" id="rci:RRC379"/>
<gene>
    <name evidence="9" type="primary">cofE</name>
    <name evidence="9" type="ORF">RRC379</name>
</gene>
<evidence type="ECO:0000256" key="7">
    <source>
        <dbReference type="ARBA" id="ARBA00023211"/>
    </source>
</evidence>
<dbReference type="GO" id="GO:0005525">
    <property type="term" value="F:GTP binding"/>
    <property type="evidence" value="ECO:0007669"/>
    <property type="project" value="UniProtKB-KW"/>
</dbReference>
<dbReference type="RefSeq" id="WP_012034499.1">
    <property type="nucleotide sequence ID" value="NC_009464.1"/>
</dbReference>
<organism evidence="9 10">
    <name type="scientific">Methanocella arvoryzae (strain DSM 22066 / NBRC 105507 / MRE50)</name>
    <dbReference type="NCBI Taxonomy" id="351160"/>
    <lineage>
        <taxon>Archaea</taxon>
        <taxon>Methanobacteriati</taxon>
        <taxon>Methanobacteriota</taxon>
        <taxon>Stenosarchaea group</taxon>
        <taxon>Methanomicrobia</taxon>
        <taxon>Methanocellales</taxon>
        <taxon>Methanocellaceae</taxon>
        <taxon>Methanocella</taxon>
    </lineage>
</organism>
<name>Q0W0K1_METAR</name>
<feature type="domain" description="Coenzyme F420:L-glutamate ligase-like" evidence="8">
    <location>
        <begin position="11"/>
        <end position="219"/>
    </location>
</feature>
<evidence type="ECO:0000256" key="3">
    <source>
        <dbReference type="ARBA" id="ARBA00022741"/>
    </source>
</evidence>
<evidence type="ECO:0000256" key="6">
    <source>
        <dbReference type="ARBA" id="ARBA00023134"/>
    </source>
</evidence>
<dbReference type="Gene3D" id="3.30.1330.100">
    <property type="entry name" value="CofE-like"/>
    <property type="match status" value="1"/>
</dbReference>
<keyword evidence="5" id="KW-0630">Potassium</keyword>
<dbReference type="STRING" id="351160.RRC379"/>
<dbReference type="AlphaFoldDB" id="Q0W0K1"/>
<evidence type="ECO:0000256" key="5">
    <source>
        <dbReference type="ARBA" id="ARBA00022958"/>
    </source>
</evidence>
<dbReference type="NCBIfam" id="NF009809">
    <property type="entry name" value="PRK13293.1"/>
    <property type="match status" value="1"/>
</dbReference>